<comment type="pathway">
    <text evidence="1">Porphyrin-containing compound metabolism; siroheme biosynthesis; sirohydrochlorin from precorrin-2: step 1/1.</text>
</comment>
<evidence type="ECO:0000256" key="13">
    <source>
        <dbReference type="ARBA" id="ARBA00047561"/>
    </source>
</evidence>
<dbReference type="Proteomes" id="UP000027987">
    <property type="component" value="Chromosome"/>
</dbReference>
<evidence type="ECO:0000256" key="8">
    <source>
        <dbReference type="ARBA" id="ARBA00023027"/>
    </source>
</evidence>
<evidence type="ECO:0000256" key="15">
    <source>
        <dbReference type="PIRSR" id="PIRSR036426-1"/>
    </source>
</evidence>
<keyword evidence="5 16" id="KW-0808">Transferase</keyword>
<evidence type="ECO:0000256" key="2">
    <source>
        <dbReference type="ARBA" id="ARBA00005879"/>
    </source>
</evidence>
<dbReference type="PANTHER" id="PTHR45790">
    <property type="entry name" value="SIROHEME SYNTHASE-RELATED"/>
    <property type="match status" value="1"/>
</dbReference>
<comment type="pathway">
    <text evidence="14">Cofactor biosynthesis; adenosylcobalamin biosynthesis; precorrin-2 from uroporphyrinogen III: step 1/1.</text>
</comment>
<dbReference type="Pfam" id="PF00590">
    <property type="entry name" value="TP_methylase"/>
    <property type="match status" value="1"/>
</dbReference>
<feature type="domain" description="Tetrapyrrole methylase" evidence="17">
    <location>
        <begin position="219"/>
        <end position="428"/>
    </location>
</feature>
<feature type="active site" description="Proton acceptor" evidence="15">
    <location>
        <position position="249"/>
    </location>
</feature>
<dbReference type="Gene3D" id="3.40.1010.10">
    <property type="entry name" value="Cobalt-precorrin-4 Transmethylase, Domain 1"/>
    <property type="match status" value="1"/>
</dbReference>
<dbReference type="EMBL" id="CP008884">
    <property type="protein sequence ID" value="AIF48955.1"/>
    <property type="molecule type" value="Genomic_DNA"/>
</dbReference>
<dbReference type="NCBIfam" id="TIGR01469">
    <property type="entry name" value="cobA_cysG_Cterm"/>
    <property type="match status" value="1"/>
</dbReference>
<evidence type="ECO:0000256" key="11">
    <source>
        <dbReference type="ARBA" id="ARBA00023268"/>
    </source>
</evidence>
<dbReference type="InterPro" id="IPR000878">
    <property type="entry name" value="4pyrrol_Mease"/>
</dbReference>
<dbReference type="InterPro" id="IPR028281">
    <property type="entry name" value="Sirohaem_synthase_central"/>
</dbReference>
<evidence type="ECO:0000313" key="21">
    <source>
        <dbReference type="Proteomes" id="UP000027987"/>
    </source>
</evidence>
<dbReference type="STRING" id="1217721.HY57_17755"/>
<evidence type="ECO:0000256" key="10">
    <source>
        <dbReference type="ARBA" id="ARBA00023244"/>
    </source>
</evidence>
<comment type="catalytic activity">
    <reaction evidence="13">
        <text>precorrin-2 + NAD(+) = sirohydrochlorin + NADH + 2 H(+)</text>
        <dbReference type="Rhea" id="RHEA:15613"/>
        <dbReference type="ChEBI" id="CHEBI:15378"/>
        <dbReference type="ChEBI" id="CHEBI:57540"/>
        <dbReference type="ChEBI" id="CHEBI:57945"/>
        <dbReference type="ChEBI" id="CHEBI:58351"/>
        <dbReference type="ChEBI" id="CHEBI:58827"/>
        <dbReference type="EC" id="1.3.1.76"/>
    </reaction>
</comment>
<evidence type="ECO:0000259" key="19">
    <source>
        <dbReference type="Pfam" id="PF14824"/>
    </source>
</evidence>
<dbReference type="FunFam" id="3.30.950.10:FF:000001">
    <property type="entry name" value="Siroheme synthase"/>
    <property type="match status" value="1"/>
</dbReference>
<dbReference type="PROSITE" id="PS00840">
    <property type="entry name" value="SUMT_2"/>
    <property type="match status" value="1"/>
</dbReference>
<dbReference type="RefSeq" id="WP_019465690.1">
    <property type="nucleotide sequence ID" value="NZ_ALOY01000161.1"/>
</dbReference>
<dbReference type="Gene3D" id="3.30.160.110">
    <property type="entry name" value="Siroheme synthase, domain 2"/>
    <property type="match status" value="1"/>
</dbReference>
<dbReference type="Gene3D" id="3.40.50.720">
    <property type="entry name" value="NAD(P)-binding Rossmann-like Domain"/>
    <property type="match status" value="1"/>
</dbReference>
<feature type="active site" description="Proton donor" evidence="15">
    <location>
        <position position="271"/>
    </location>
</feature>
<dbReference type="OrthoDB" id="9815856at2"/>
<evidence type="ECO:0000259" key="17">
    <source>
        <dbReference type="Pfam" id="PF00590"/>
    </source>
</evidence>
<dbReference type="KEGG" id="dja:HY57_17755"/>
<keyword evidence="10" id="KW-0627">Porphyrin biosynthesis</keyword>
<dbReference type="UniPathway" id="UPA00262">
    <property type="reaction ID" value="UER00211"/>
</dbReference>
<sequence length="480" mass="51754">MRLYPLFADLSGLPVLVVGGGSVAKRKAAALRDAGAEVTIGAPRFEPDLAAWIREGHVRAFHGEFEPAWLEGMWLVVAATDDHPLNARVAGCAKERRIFANVVDDAALSRFHVPAVVDRSPLVVAVSTAGAAPALARRIREVLERVLDHALGPLLALAQRHRRRIVRRHGDTAARRDFYDWLYDGPVFSLLRQAKPAQAEQVLLDALECNGSVHKEGSVALVGAGPGHPGLLTLQALRLLQQADVVLYDQLVSHEVLAMARRDAECIDVGKRCGGRHVAQEHTHRLMLAHAREGRRVVRLKGGDPFVFGRGGEEMAFLRSHGVACEVVPGITAAVACAAFAGIPLTHRDHAQSICLLTAHGKDATDTLGDQVLGNPRQTLAIYMGVEKLDELAARLIAHARDAETPCAIIENGTLPQQRVIAGTLATLPALARRHAVKTPALLVIGEVAAFAREHAWFGELVDEAATGVPPRRLVQREVA</sequence>
<accession>A0A075K4D4</accession>
<evidence type="ECO:0000256" key="5">
    <source>
        <dbReference type="ARBA" id="ARBA00022679"/>
    </source>
</evidence>
<dbReference type="PANTHER" id="PTHR45790:SF1">
    <property type="entry name" value="SIROHEME SYNTHASE"/>
    <property type="match status" value="1"/>
</dbReference>
<dbReference type="InterPro" id="IPR036291">
    <property type="entry name" value="NAD(P)-bd_dom_sf"/>
</dbReference>
<dbReference type="GO" id="GO:0004851">
    <property type="term" value="F:uroporphyrin-III C-methyltransferase activity"/>
    <property type="evidence" value="ECO:0007669"/>
    <property type="project" value="InterPro"/>
</dbReference>
<dbReference type="InterPro" id="IPR014776">
    <property type="entry name" value="4pyrrole_Mease_sub2"/>
</dbReference>
<evidence type="ECO:0000313" key="20">
    <source>
        <dbReference type="EMBL" id="AIF48955.1"/>
    </source>
</evidence>
<keyword evidence="21" id="KW-1185">Reference proteome</keyword>
<dbReference type="PIRSF" id="PIRSF036426">
    <property type="entry name" value="Sirohaem_synth"/>
    <property type="match status" value="1"/>
</dbReference>
<dbReference type="InterPro" id="IPR012409">
    <property type="entry name" value="Sirohaem_synth"/>
</dbReference>
<dbReference type="Pfam" id="PF10414">
    <property type="entry name" value="CysG_dimeriser"/>
    <property type="match status" value="1"/>
</dbReference>
<protein>
    <submittedName>
        <fullName evidence="20">Sirohydrochlorin ferrochelatase</fullName>
    </submittedName>
</protein>
<evidence type="ECO:0000256" key="7">
    <source>
        <dbReference type="ARBA" id="ARBA00023002"/>
    </source>
</evidence>
<keyword evidence="4 16" id="KW-0489">Methyltransferase</keyword>
<dbReference type="NCBIfam" id="NF007922">
    <property type="entry name" value="PRK10637.1"/>
    <property type="match status" value="1"/>
</dbReference>
<dbReference type="SUPFAM" id="SSF53790">
    <property type="entry name" value="Tetrapyrrole methylase"/>
    <property type="match status" value="1"/>
</dbReference>
<keyword evidence="11" id="KW-0511">Multifunctional enzyme</keyword>
<comment type="similarity">
    <text evidence="2 16">Belongs to the precorrin methyltransferase family.</text>
</comment>
<dbReference type="InterPro" id="IPR006367">
    <property type="entry name" value="Sirohaem_synthase_N"/>
</dbReference>
<dbReference type="FunFam" id="3.40.1010.10:FF:000001">
    <property type="entry name" value="Siroheme synthase"/>
    <property type="match status" value="1"/>
</dbReference>
<name>A0A075K4D4_9GAMM</name>
<feature type="domain" description="Sirohaem synthase dimerisation" evidence="18">
    <location>
        <begin position="150"/>
        <end position="207"/>
    </location>
</feature>
<dbReference type="Pfam" id="PF13241">
    <property type="entry name" value="NAD_binding_7"/>
    <property type="match status" value="1"/>
</dbReference>
<evidence type="ECO:0000259" key="18">
    <source>
        <dbReference type="Pfam" id="PF10414"/>
    </source>
</evidence>
<dbReference type="SUPFAM" id="SSF75615">
    <property type="entry name" value="Siroheme synthase middle domains-like"/>
    <property type="match status" value="1"/>
</dbReference>
<reference evidence="20 21" key="1">
    <citation type="submission" date="2014-07" db="EMBL/GenBank/DDBJ databases">
        <title>Complete Genome Sequence of Dyella japonica Strain A8 Isolated from Malaysian Tropical Soil.</title>
        <authorList>
            <person name="Hui R.K.H."/>
            <person name="Chen J.-W."/>
            <person name="Chan K.-G."/>
            <person name="Leung F.C.C."/>
        </authorList>
    </citation>
    <scope>NUCLEOTIDE SEQUENCE [LARGE SCALE GENOMIC DNA]</scope>
    <source>
        <strain evidence="20 21">A8</strain>
    </source>
</reference>
<dbReference type="HOGENOM" id="CLU_011276_2_1_6"/>
<evidence type="ECO:0000256" key="9">
    <source>
        <dbReference type="ARBA" id="ARBA00023239"/>
    </source>
</evidence>
<dbReference type="InterPro" id="IPR019478">
    <property type="entry name" value="Sirohaem_synthase_dimer_dom"/>
</dbReference>
<keyword evidence="8" id="KW-0520">NAD</keyword>
<keyword evidence="6" id="KW-0949">S-adenosyl-L-methionine</keyword>
<dbReference type="GO" id="GO:0051266">
    <property type="term" value="F:sirohydrochlorin ferrochelatase activity"/>
    <property type="evidence" value="ECO:0007669"/>
    <property type="project" value="InterPro"/>
</dbReference>
<dbReference type="InterPro" id="IPR006366">
    <property type="entry name" value="CobA/CysG_C"/>
</dbReference>
<comment type="pathway">
    <text evidence="12">Porphyrin-containing compound metabolism; siroheme biosynthesis; precorrin-2 from uroporphyrinogen III: step 1/1.</text>
</comment>
<evidence type="ECO:0000256" key="4">
    <source>
        <dbReference type="ARBA" id="ARBA00022603"/>
    </source>
</evidence>
<keyword evidence="7" id="KW-0560">Oxidoreductase</keyword>
<organism evidence="20 21">
    <name type="scientific">Dyella japonica A8</name>
    <dbReference type="NCBI Taxonomy" id="1217721"/>
    <lineage>
        <taxon>Bacteria</taxon>
        <taxon>Pseudomonadati</taxon>
        <taxon>Pseudomonadota</taxon>
        <taxon>Gammaproteobacteria</taxon>
        <taxon>Lysobacterales</taxon>
        <taxon>Rhodanobacteraceae</taxon>
        <taxon>Dyella</taxon>
    </lineage>
</organism>
<dbReference type="SUPFAM" id="SSF51735">
    <property type="entry name" value="NAD(P)-binding Rossmann-fold domains"/>
    <property type="match status" value="1"/>
</dbReference>
<dbReference type="GO" id="GO:0009236">
    <property type="term" value="P:cobalamin biosynthetic process"/>
    <property type="evidence" value="ECO:0007669"/>
    <property type="project" value="UniProtKB-KW"/>
</dbReference>
<evidence type="ECO:0000256" key="14">
    <source>
        <dbReference type="ARBA" id="ARBA00060548"/>
    </source>
</evidence>
<dbReference type="InterPro" id="IPR035996">
    <property type="entry name" value="4pyrrol_Methylase_sf"/>
</dbReference>
<dbReference type="AlphaFoldDB" id="A0A075K4D4"/>
<proteinExistence type="inferred from homology"/>
<dbReference type="GO" id="GO:0032259">
    <property type="term" value="P:methylation"/>
    <property type="evidence" value="ECO:0007669"/>
    <property type="project" value="UniProtKB-KW"/>
</dbReference>
<dbReference type="InterPro" id="IPR003043">
    <property type="entry name" value="Uropor_MeTrfase_CS"/>
</dbReference>
<dbReference type="GO" id="GO:0051287">
    <property type="term" value="F:NAD binding"/>
    <property type="evidence" value="ECO:0007669"/>
    <property type="project" value="InterPro"/>
</dbReference>
<dbReference type="GO" id="GO:0019354">
    <property type="term" value="P:siroheme biosynthetic process"/>
    <property type="evidence" value="ECO:0007669"/>
    <property type="project" value="UniProtKB-UniPathway"/>
</dbReference>
<dbReference type="InterPro" id="IPR050161">
    <property type="entry name" value="Siro_Cobalamin_biosynth"/>
</dbReference>
<evidence type="ECO:0000256" key="16">
    <source>
        <dbReference type="RuleBase" id="RU003960"/>
    </source>
</evidence>
<evidence type="ECO:0000256" key="1">
    <source>
        <dbReference type="ARBA" id="ARBA00005010"/>
    </source>
</evidence>
<dbReference type="PATRIC" id="fig|1217721.7.peg.3642"/>
<dbReference type="Pfam" id="PF14824">
    <property type="entry name" value="Sirohm_synth_M"/>
    <property type="match status" value="1"/>
</dbReference>
<gene>
    <name evidence="20" type="ORF">HY57_17755</name>
</gene>
<dbReference type="PROSITE" id="PS00839">
    <property type="entry name" value="SUMT_1"/>
    <property type="match status" value="1"/>
</dbReference>
<dbReference type="Gene3D" id="3.30.950.10">
    <property type="entry name" value="Methyltransferase, Cobalt-precorrin-4 Transmethylase, Domain 2"/>
    <property type="match status" value="1"/>
</dbReference>
<feature type="domain" description="Siroheme synthase central" evidence="19">
    <location>
        <begin position="120"/>
        <end position="145"/>
    </location>
</feature>
<dbReference type="NCBIfam" id="NF004790">
    <property type="entry name" value="PRK06136.1"/>
    <property type="match status" value="1"/>
</dbReference>
<dbReference type="GO" id="GO:0043115">
    <property type="term" value="F:precorrin-2 dehydrogenase activity"/>
    <property type="evidence" value="ECO:0007669"/>
    <property type="project" value="UniProtKB-EC"/>
</dbReference>
<keyword evidence="3" id="KW-0169">Cobalamin biosynthesis</keyword>
<evidence type="ECO:0000256" key="6">
    <source>
        <dbReference type="ARBA" id="ARBA00022691"/>
    </source>
</evidence>
<evidence type="ECO:0000256" key="12">
    <source>
        <dbReference type="ARBA" id="ARBA00025705"/>
    </source>
</evidence>
<dbReference type="InterPro" id="IPR014777">
    <property type="entry name" value="4pyrrole_Mease_sub1"/>
</dbReference>
<evidence type="ECO:0000256" key="3">
    <source>
        <dbReference type="ARBA" id="ARBA00022573"/>
    </source>
</evidence>
<dbReference type="CDD" id="cd11642">
    <property type="entry name" value="SUMT"/>
    <property type="match status" value="1"/>
</dbReference>
<keyword evidence="9" id="KW-0456">Lyase</keyword>
<dbReference type="Gene3D" id="1.10.8.210">
    <property type="entry name" value="Sirohaem synthase, dimerisation domain"/>
    <property type="match status" value="1"/>
</dbReference>
<dbReference type="NCBIfam" id="TIGR01470">
    <property type="entry name" value="cysG_Nterm"/>
    <property type="match status" value="1"/>
</dbReference>
<dbReference type="InterPro" id="IPR037115">
    <property type="entry name" value="Sirohaem_synt_dimer_dom_sf"/>
</dbReference>